<dbReference type="PANTHER" id="PTHR30435:SF19">
    <property type="entry name" value="FLAGELLAR BASAL-BODY ROD PROTEIN FLGG"/>
    <property type="match status" value="1"/>
</dbReference>
<evidence type="ECO:0000259" key="4">
    <source>
        <dbReference type="Pfam" id="PF06429"/>
    </source>
</evidence>
<evidence type="ECO:0000313" key="6">
    <source>
        <dbReference type="EMBL" id="MBC9784504.1"/>
    </source>
</evidence>
<feature type="domain" description="Flagellar basal-body/hook protein C-terminal" evidence="4">
    <location>
        <begin position="220"/>
        <end position="261"/>
    </location>
</feature>
<evidence type="ECO:0000259" key="3">
    <source>
        <dbReference type="Pfam" id="PF00460"/>
    </source>
</evidence>
<keyword evidence="6" id="KW-0966">Cell projection</keyword>
<dbReference type="Proteomes" id="UP000617402">
    <property type="component" value="Unassembled WGS sequence"/>
</dbReference>
<sequence>MIRGLYTSASGMLVQQTNQDVIANNLANVNTPSYKKDMAVFRAFPEMLIRRMADFSPPEPGQTEKNPVIGRLGTGATPDGIMTDFSYSGVRVTDNPTDLALNGKGYFVVNTPDGERYTRNGQFSVRADGTVVSPDGYQLLGQKGPIVVPANAKIHVDANGRIFNGDQELDQLRIMGFDEPVAGQEPILEKQGDSLFRLSGQQQGNGTLREMTAGETEVKSGSLELANVNVVQEMVQMISAARAYEANQKAIQAQDGTLDKACGELGRA</sequence>
<name>A0ABR7T141_HELCL</name>
<dbReference type="PANTHER" id="PTHR30435">
    <property type="entry name" value="FLAGELLAR PROTEIN"/>
    <property type="match status" value="1"/>
</dbReference>
<gene>
    <name evidence="6" type="primary">flgF</name>
    <name evidence="6" type="ORF">H1S01_08260</name>
</gene>
<dbReference type="InterPro" id="IPR053967">
    <property type="entry name" value="LlgE_F_G-like_D1"/>
</dbReference>
<accession>A0ABR7T141</accession>
<organism evidence="6 7">
    <name type="scientific">Heliobacterium chlorum</name>
    <dbReference type="NCBI Taxonomy" id="2698"/>
    <lineage>
        <taxon>Bacteria</taxon>
        <taxon>Bacillati</taxon>
        <taxon>Bacillota</taxon>
        <taxon>Clostridia</taxon>
        <taxon>Eubacteriales</taxon>
        <taxon>Heliobacteriaceae</taxon>
        <taxon>Heliobacterium</taxon>
    </lineage>
</organism>
<keyword evidence="2" id="KW-0975">Bacterial flagellum</keyword>
<comment type="subcellular location">
    <subcellularLocation>
        <location evidence="2">Bacterial flagellum basal body</location>
    </subcellularLocation>
</comment>
<evidence type="ECO:0000256" key="1">
    <source>
        <dbReference type="ARBA" id="ARBA00009677"/>
    </source>
</evidence>
<dbReference type="InterPro" id="IPR001444">
    <property type="entry name" value="Flag_bb_rod_N"/>
</dbReference>
<dbReference type="InterPro" id="IPR020013">
    <property type="entry name" value="Flagellar_FlgE/F/G"/>
</dbReference>
<dbReference type="PROSITE" id="PS00588">
    <property type="entry name" value="FLAGELLA_BB_ROD"/>
    <property type="match status" value="1"/>
</dbReference>
<evidence type="ECO:0000313" key="7">
    <source>
        <dbReference type="Proteomes" id="UP000617402"/>
    </source>
</evidence>
<reference evidence="6 7" key="1">
    <citation type="submission" date="2020-07" db="EMBL/GenBank/DDBJ databases">
        <title>Draft whole-genome sequence of Heliobacterium chlorum DSM 3682, type strain.</title>
        <authorList>
            <person name="Kyndt J.A."/>
            <person name="Meyer T.E."/>
            <person name="Imhoff J.F."/>
        </authorList>
    </citation>
    <scope>NUCLEOTIDE SEQUENCE [LARGE SCALE GENOMIC DNA]</scope>
    <source>
        <strain evidence="6 7">DSM 3682</strain>
    </source>
</reference>
<keyword evidence="7" id="KW-1185">Reference proteome</keyword>
<dbReference type="InterPro" id="IPR010930">
    <property type="entry name" value="Flg_bb/hook_C_dom"/>
</dbReference>
<dbReference type="NCBIfam" id="TIGR02490">
    <property type="entry name" value="flgF"/>
    <property type="match status" value="1"/>
</dbReference>
<dbReference type="Pfam" id="PF06429">
    <property type="entry name" value="Flg_bbr_C"/>
    <property type="match status" value="1"/>
</dbReference>
<dbReference type="InterPro" id="IPR012836">
    <property type="entry name" value="FlgF"/>
</dbReference>
<evidence type="ECO:0000256" key="2">
    <source>
        <dbReference type="RuleBase" id="RU362116"/>
    </source>
</evidence>
<comment type="similarity">
    <text evidence="1 2">Belongs to the flagella basal body rod proteins family.</text>
</comment>
<dbReference type="NCBIfam" id="TIGR03506">
    <property type="entry name" value="FlgEFG_subfam"/>
    <property type="match status" value="1"/>
</dbReference>
<comment type="caution">
    <text evidence="6">The sequence shown here is derived from an EMBL/GenBank/DDBJ whole genome shotgun (WGS) entry which is preliminary data.</text>
</comment>
<dbReference type="EMBL" id="JACVHF010000006">
    <property type="protein sequence ID" value="MBC9784504.1"/>
    <property type="molecule type" value="Genomic_DNA"/>
</dbReference>
<keyword evidence="6" id="KW-0969">Cilium</keyword>
<dbReference type="SUPFAM" id="SSF117143">
    <property type="entry name" value="Flagellar hook protein flgE"/>
    <property type="match status" value="1"/>
</dbReference>
<feature type="domain" description="Flagellar hook protein FlgE/F/G-like D1" evidence="5">
    <location>
        <begin position="100"/>
        <end position="162"/>
    </location>
</feature>
<proteinExistence type="inferred from homology"/>
<dbReference type="Pfam" id="PF22692">
    <property type="entry name" value="LlgE_F_G_D1"/>
    <property type="match status" value="1"/>
</dbReference>
<keyword evidence="6" id="KW-0282">Flagellum</keyword>
<dbReference type="InterPro" id="IPR037925">
    <property type="entry name" value="FlgE/F/G-like"/>
</dbReference>
<dbReference type="Pfam" id="PF00460">
    <property type="entry name" value="Flg_bb_rod"/>
    <property type="match status" value="1"/>
</dbReference>
<evidence type="ECO:0000259" key="5">
    <source>
        <dbReference type="Pfam" id="PF22692"/>
    </source>
</evidence>
<dbReference type="InterPro" id="IPR019776">
    <property type="entry name" value="Flagellar_basal_body_rod_CS"/>
</dbReference>
<feature type="domain" description="Flagellar basal body rod protein N-terminal" evidence="3">
    <location>
        <begin position="5"/>
        <end position="35"/>
    </location>
</feature>
<dbReference type="RefSeq" id="WP_188039616.1">
    <property type="nucleotide sequence ID" value="NZ_JACVHF010000006.1"/>
</dbReference>
<protein>
    <submittedName>
        <fullName evidence="6">Flagellar basal-body rod protein FlgF</fullName>
    </submittedName>
</protein>